<comment type="caution">
    <text evidence="2">The sequence shown here is derived from an EMBL/GenBank/DDBJ whole genome shotgun (WGS) entry which is preliminary data.</text>
</comment>
<feature type="domain" description="PAC1-like LisH-like dimerisation" evidence="1">
    <location>
        <begin position="8"/>
        <end position="42"/>
    </location>
</feature>
<dbReference type="InterPro" id="IPR037190">
    <property type="entry name" value="LIS1_N"/>
</dbReference>
<dbReference type="PROSITE" id="PS50896">
    <property type="entry name" value="LISH"/>
    <property type="match status" value="1"/>
</dbReference>
<evidence type="ECO:0000313" key="3">
    <source>
        <dbReference type="Proteomes" id="UP000054821"/>
    </source>
</evidence>
<dbReference type="InterPro" id="IPR006594">
    <property type="entry name" value="LisH"/>
</dbReference>
<dbReference type="Gene3D" id="1.20.960.30">
    <property type="match status" value="1"/>
</dbReference>
<proteinExistence type="predicted"/>
<organism evidence="2 3">
    <name type="scientific">Trichoderma gamsii</name>
    <dbReference type="NCBI Taxonomy" id="398673"/>
    <lineage>
        <taxon>Eukaryota</taxon>
        <taxon>Fungi</taxon>
        <taxon>Dikarya</taxon>
        <taxon>Ascomycota</taxon>
        <taxon>Pezizomycotina</taxon>
        <taxon>Sordariomycetes</taxon>
        <taxon>Hypocreomycetidae</taxon>
        <taxon>Hypocreales</taxon>
        <taxon>Hypocreaceae</taxon>
        <taxon>Trichoderma</taxon>
    </lineage>
</organism>
<gene>
    <name evidence="2" type="ORF">TGAM01_v200859</name>
</gene>
<dbReference type="SUPFAM" id="SSF109925">
    <property type="entry name" value="Lissencephaly-1 protein (Lis-1, PAF-AH alpha) N-terminal domain"/>
    <property type="match status" value="1"/>
</dbReference>
<dbReference type="EMBL" id="JPDN02000002">
    <property type="protein sequence ID" value="PON30419.1"/>
    <property type="molecule type" value="Genomic_DNA"/>
</dbReference>
<evidence type="ECO:0000259" key="1">
    <source>
        <dbReference type="Pfam" id="PF24951"/>
    </source>
</evidence>
<dbReference type="InterPro" id="IPR056795">
    <property type="entry name" value="PAC1-like_LisH-like_dom"/>
</dbReference>
<dbReference type="Pfam" id="PF24951">
    <property type="entry name" value="LisH_PAC1"/>
    <property type="match status" value="1"/>
</dbReference>
<dbReference type="Proteomes" id="UP000054821">
    <property type="component" value="Unassembled WGS sequence"/>
</dbReference>
<sequence length="85" mass="9598">MSRTLPVRQAEELHKSIIAYLSANNLQNTASVLREELSLGEDVFDATTTKKYETLLEKKWTSIVRLQKKACPFTLAAQRAYPTAV</sequence>
<accession>A0A2P5A1K6</accession>
<protein>
    <submittedName>
        <fullName evidence="2">Nuclear distribution protein PAC1</fullName>
    </submittedName>
</protein>
<dbReference type="STRING" id="398673.A0A2P5A1K6"/>
<reference evidence="2 3" key="1">
    <citation type="journal article" date="2016" name="Genome Announc.">
        <title>Draft Whole-Genome Sequence of Trichoderma gamsii T6085, a Promising Biocontrol Agent of Fusarium Head Blight on Wheat.</title>
        <authorList>
            <person name="Baroncelli R."/>
            <person name="Zapparata A."/>
            <person name="Piaggeschi G."/>
            <person name="Sarrocco S."/>
            <person name="Vannacci G."/>
        </authorList>
    </citation>
    <scope>NUCLEOTIDE SEQUENCE [LARGE SCALE GENOMIC DNA]</scope>
    <source>
        <strain evidence="2 3">T6085</strain>
    </source>
</reference>
<keyword evidence="3" id="KW-1185">Reference proteome</keyword>
<dbReference type="AlphaFoldDB" id="A0A2P5A1K6"/>
<dbReference type="RefSeq" id="XP_018657888.2">
    <property type="nucleotide sequence ID" value="XM_018808898.2"/>
</dbReference>
<dbReference type="GeneID" id="29988981"/>
<name>A0A2P5A1K6_9HYPO</name>
<evidence type="ECO:0000313" key="2">
    <source>
        <dbReference type="EMBL" id="PON30419.1"/>
    </source>
</evidence>